<evidence type="ECO:0000313" key="3">
    <source>
        <dbReference type="Proteomes" id="UP001501771"/>
    </source>
</evidence>
<dbReference type="InterPro" id="IPR036390">
    <property type="entry name" value="WH_DNA-bd_sf"/>
</dbReference>
<name>A0ABP5LTZ0_9ACTN</name>
<accession>A0ABP5LTZ0</accession>
<dbReference type="Gene3D" id="1.10.10.10">
    <property type="entry name" value="Winged helix-like DNA-binding domain superfamily/Winged helix DNA-binding domain"/>
    <property type="match status" value="1"/>
</dbReference>
<feature type="domain" description="HTH marR-type" evidence="1">
    <location>
        <begin position="1"/>
        <end position="141"/>
    </location>
</feature>
<dbReference type="PROSITE" id="PS50995">
    <property type="entry name" value="HTH_MARR_2"/>
    <property type="match status" value="1"/>
</dbReference>
<dbReference type="InterPro" id="IPR000835">
    <property type="entry name" value="HTH_MarR-typ"/>
</dbReference>
<reference evidence="3" key="1">
    <citation type="journal article" date="2019" name="Int. J. Syst. Evol. Microbiol.">
        <title>The Global Catalogue of Microorganisms (GCM) 10K type strain sequencing project: providing services to taxonomists for standard genome sequencing and annotation.</title>
        <authorList>
            <consortium name="The Broad Institute Genomics Platform"/>
            <consortium name="The Broad Institute Genome Sequencing Center for Infectious Disease"/>
            <person name="Wu L."/>
            <person name="Ma J."/>
        </authorList>
    </citation>
    <scope>NUCLEOTIDE SEQUENCE [LARGE SCALE GENOMIC DNA]</scope>
    <source>
        <strain evidence="3">JCM 16022</strain>
    </source>
</reference>
<dbReference type="EMBL" id="BAAAQR010000012">
    <property type="protein sequence ID" value="GAA2151880.1"/>
    <property type="molecule type" value="Genomic_DNA"/>
</dbReference>
<dbReference type="InterPro" id="IPR036388">
    <property type="entry name" value="WH-like_DNA-bd_sf"/>
</dbReference>
<keyword evidence="3" id="KW-1185">Reference proteome</keyword>
<sequence>MRLVTATPDLQELSSDLVVHAARLVRAVRRATELPPGFRVLSLLDEHGPLGITALAGADRCSQPTMSGAVSALAERGWVDKQPNPADARGSVVTLTDSGRQELDRARRTNGELVAARLAAHHEHTPEDLAIAVAVLRDVLSSGPDTEKGTP</sequence>
<dbReference type="Proteomes" id="UP001501771">
    <property type="component" value="Unassembled WGS sequence"/>
</dbReference>
<dbReference type="SUPFAM" id="SSF46785">
    <property type="entry name" value="Winged helix' DNA-binding domain"/>
    <property type="match status" value="1"/>
</dbReference>
<comment type="caution">
    <text evidence="2">The sequence shown here is derived from an EMBL/GenBank/DDBJ whole genome shotgun (WGS) entry which is preliminary data.</text>
</comment>
<protein>
    <submittedName>
        <fullName evidence="2">MarR family transcriptional regulator</fullName>
    </submittedName>
</protein>
<evidence type="ECO:0000259" key="1">
    <source>
        <dbReference type="PROSITE" id="PS50995"/>
    </source>
</evidence>
<dbReference type="PANTHER" id="PTHR39515:SF2">
    <property type="entry name" value="HTH-TYPE TRANSCRIPTIONAL REGULATOR RV0880"/>
    <property type="match status" value="1"/>
</dbReference>
<gene>
    <name evidence="2" type="ORF">GCM10009844_34580</name>
</gene>
<dbReference type="Pfam" id="PF01047">
    <property type="entry name" value="MarR"/>
    <property type="match status" value="1"/>
</dbReference>
<organism evidence="2 3">
    <name type="scientific">Nocardioides koreensis</name>
    <dbReference type="NCBI Taxonomy" id="433651"/>
    <lineage>
        <taxon>Bacteria</taxon>
        <taxon>Bacillati</taxon>
        <taxon>Actinomycetota</taxon>
        <taxon>Actinomycetes</taxon>
        <taxon>Propionibacteriales</taxon>
        <taxon>Nocardioidaceae</taxon>
        <taxon>Nocardioides</taxon>
    </lineage>
</organism>
<evidence type="ECO:0000313" key="2">
    <source>
        <dbReference type="EMBL" id="GAA2151880.1"/>
    </source>
</evidence>
<dbReference type="InterPro" id="IPR052526">
    <property type="entry name" value="HTH-type_Bedaq_tolerance"/>
</dbReference>
<dbReference type="SMART" id="SM00347">
    <property type="entry name" value="HTH_MARR"/>
    <property type="match status" value="1"/>
</dbReference>
<proteinExistence type="predicted"/>
<dbReference type="PANTHER" id="PTHR39515">
    <property type="entry name" value="CONSERVED PROTEIN"/>
    <property type="match status" value="1"/>
</dbReference>